<dbReference type="SMART" id="SM00091">
    <property type="entry name" value="PAS"/>
    <property type="match status" value="1"/>
</dbReference>
<protein>
    <recommendedName>
        <fullName evidence="1">EAL domain-containing protein</fullName>
    </recommendedName>
</protein>
<dbReference type="Pfam" id="PF00563">
    <property type="entry name" value="EAL"/>
    <property type="match status" value="1"/>
</dbReference>
<dbReference type="NCBIfam" id="TIGR00229">
    <property type="entry name" value="sensory_box"/>
    <property type="match status" value="1"/>
</dbReference>
<dbReference type="CDD" id="cd00130">
    <property type="entry name" value="PAS"/>
    <property type="match status" value="1"/>
</dbReference>
<dbReference type="Proteomes" id="UP000244335">
    <property type="component" value="Unassembled WGS sequence"/>
</dbReference>
<dbReference type="InterPro" id="IPR050706">
    <property type="entry name" value="Cyclic-di-GMP_PDE-like"/>
</dbReference>
<gene>
    <name evidence="2" type="ORF">DC430_22795</name>
</gene>
<dbReference type="InterPro" id="IPR013656">
    <property type="entry name" value="PAS_4"/>
</dbReference>
<evidence type="ECO:0000259" key="1">
    <source>
        <dbReference type="PROSITE" id="PS50883"/>
    </source>
</evidence>
<name>A0AA92H7D3_RHIRH</name>
<dbReference type="PROSITE" id="PS50883">
    <property type="entry name" value="EAL"/>
    <property type="match status" value="1"/>
</dbReference>
<dbReference type="SUPFAM" id="SSF141868">
    <property type="entry name" value="EAL domain-like"/>
    <property type="match status" value="1"/>
</dbReference>
<accession>A0AA92H7D3</accession>
<dbReference type="PANTHER" id="PTHR33121:SF71">
    <property type="entry name" value="OXYGEN SENSOR PROTEIN DOSP"/>
    <property type="match status" value="1"/>
</dbReference>
<reference evidence="2 3" key="1">
    <citation type="submission" date="2018-04" db="EMBL/GenBank/DDBJ databases">
        <authorList>
            <person name="Hagen T."/>
        </authorList>
    </citation>
    <scope>NUCLEOTIDE SEQUENCE [LARGE SCALE GENOMIC DNA]</scope>
    <source>
        <strain evidence="2 3">TPD7009</strain>
    </source>
</reference>
<dbReference type="PANTHER" id="PTHR33121">
    <property type="entry name" value="CYCLIC DI-GMP PHOSPHODIESTERASE PDEF"/>
    <property type="match status" value="1"/>
</dbReference>
<dbReference type="Gene3D" id="3.30.450.20">
    <property type="entry name" value="PAS domain"/>
    <property type="match status" value="1"/>
</dbReference>
<dbReference type="InterPro" id="IPR001633">
    <property type="entry name" value="EAL_dom"/>
</dbReference>
<organism evidence="2 3">
    <name type="scientific">Rhizobium rhizogenes</name>
    <name type="common">Agrobacterium rhizogenes</name>
    <dbReference type="NCBI Taxonomy" id="359"/>
    <lineage>
        <taxon>Bacteria</taxon>
        <taxon>Pseudomonadati</taxon>
        <taxon>Pseudomonadota</taxon>
        <taxon>Alphaproteobacteria</taxon>
        <taxon>Hyphomicrobiales</taxon>
        <taxon>Rhizobiaceae</taxon>
        <taxon>Rhizobium/Agrobacterium group</taxon>
        <taxon>Rhizobium</taxon>
    </lineage>
</organism>
<dbReference type="Pfam" id="PF08448">
    <property type="entry name" value="PAS_4"/>
    <property type="match status" value="1"/>
</dbReference>
<dbReference type="EMBL" id="QDFR01000013">
    <property type="protein sequence ID" value="PVE50201.1"/>
    <property type="molecule type" value="Genomic_DNA"/>
</dbReference>
<evidence type="ECO:0000313" key="3">
    <source>
        <dbReference type="Proteomes" id="UP000244335"/>
    </source>
</evidence>
<dbReference type="Gene3D" id="3.20.20.450">
    <property type="entry name" value="EAL domain"/>
    <property type="match status" value="1"/>
</dbReference>
<proteinExistence type="predicted"/>
<dbReference type="GO" id="GO:0071111">
    <property type="term" value="F:cyclic-guanylate-specific phosphodiesterase activity"/>
    <property type="evidence" value="ECO:0007669"/>
    <property type="project" value="InterPro"/>
</dbReference>
<dbReference type="AlphaFoldDB" id="A0AA92H7D3"/>
<dbReference type="InterPro" id="IPR000014">
    <property type="entry name" value="PAS"/>
</dbReference>
<dbReference type="SUPFAM" id="SSF55785">
    <property type="entry name" value="PYP-like sensor domain (PAS domain)"/>
    <property type="match status" value="1"/>
</dbReference>
<dbReference type="SMART" id="SM00052">
    <property type="entry name" value="EAL"/>
    <property type="match status" value="1"/>
</dbReference>
<evidence type="ECO:0000313" key="2">
    <source>
        <dbReference type="EMBL" id="PVE50201.1"/>
    </source>
</evidence>
<sequence length="414" mass="45129">MFLRGKISLKAIGQNPHNLADVSEVDFRNAIILGEIWPAFQPLVELKSDAIVGFEVLARWTTHQHETVAPSVFIPLAENYGLIDQLTEKLVREACSQARTWPGEFILAINVSPGQFRDAKLADKIKEIVSSTGFAFERIHIEITEGALLEDDATVQANICSLKAAGMGIALDDFGTGFASLTHLHAFPFDKLKIDMTFVRDITSDSGSRKIVASVIALGQSLGMTVVAEGVETVQQAAMLRRLGCDVGQGWLFGKAVSAAEAHELIASHRQKPLVRNRSTAPSFQRVHELETLYNAAPVGFCLLDTELVHISVNGRFAEMFSLAPEAMIGRTVSSFMPGAEASRVAVDLERVLRGETIIKQTYRPAGSKRRYLVVNQRVDDDDGRPVGISVMSIEVSTPTQVKHLLGPSDEPAA</sequence>
<dbReference type="InterPro" id="IPR035965">
    <property type="entry name" value="PAS-like_dom_sf"/>
</dbReference>
<dbReference type="CDD" id="cd01948">
    <property type="entry name" value="EAL"/>
    <property type="match status" value="1"/>
</dbReference>
<feature type="domain" description="EAL" evidence="1">
    <location>
        <begin position="20"/>
        <end position="270"/>
    </location>
</feature>
<dbReference type="InterPro" id="IPR035919">
    <property type="entry name" value="EAL_sf"/>
</dbReference>
<comment type="caution">
    <text evidence="2">The sequence shown here is derived from an EMBL/GenBank/DDBJ whole genome shotgun (WGS) entry which is preliminary data.</text>
</comment>